<name>A0AAW9QA95_9BURK</name>
<dbReference type="PROSITE" id="PS50995">
    <property type="entry name" value="HTH_MARR_2"/>
    <property type="match status" value="1"/>
</dbReference>
<evidence type="ECO:0000259" key="4">
    <source>
        <dbReference type="PROSITE" id="PS50995"/>
    </source>
</evidence>
<dbReference type="Proteomes" id="UP001336250">
    <property type="component" value="Unassembled WGS sequence"/>
</dbReference>
<keyword evidence="1" id="KW-0805">Transcription regulation</keyword>
<dbReference type="RefSeq" id="WP_332292509.1">
    <property type="nucleotide sequence ID" value="NZ_JAZIBG010000049.1"/>
</dbReference>
<protein>
    <submittedName>
        <fullName evidence="5">MarR family transcriptional regulator</fullName>
    </submittedName>
</protein>
<dbReference type="EMBL" id="JAZIBG010000049">
    <property type="protein sequence ID" value="MEF7616903.1"/>
    <property type="molecule type" value="Genomic_DNA"/>
</dbReference>
<comment type="caution">
    <text evidence="5">The sequence shown here is derived from an EMBL/GenBank/DDBJ whole genome shotgun (WGS) entry which is preliminary data.</text>
</comment>
<dbReference type="PANTHER" id="PTHR42756:SF1">
    <property type="entry name" value="TRANSCRIPTIONAL REPRESSOR OF EMRAB OPERON"/>
    <property type="match status" value="1"/>
</dbReference>
<evidence type="ECO:0000256" key="3">
    <source>
        <dbReference type="ARBA" id="ARBA00023163"/>
    </source>
</evidence>
<dbReference type="InterPro" id="IPR036388">
    <property type="entry name" value="WH-like_DNA-bd_sf"/>
</dbReference>
<dbReference type="PROSITE" id="PS01117">
    <property type="entry name" value="HTH_MARR_1"/>
    <property type="match status" value="1"/>
</dbReference>
<dbReference type="InterPro" id="IPR000835">
    <property type="entry name" value="HTH_MarR-typ"/>
</dbReference>
<dbReference type="InterPro" id="IPR023187">
    <property type="entry name" value="Tscrpt_reg_MarR-type_CS"/>
</dbReference>
<dbReference type="GO" id="GO:0003700">
    <property type="term" value="F:DNA-binding transcription factor activity"/>
    <property type="evidence" value="ECO:0007669"/>
    <property type="project" value="InterPro"/>
</dbReference>
<gene>
    <name evidence="5" type="ORF">V4F39_23515</name>
</gene>
<feature type="domain" description="HTH marR-type" evidence="4">
    <location>
        <begin position="8"/>
        <end position="142"/>
    </location>
</feature>
<dbReference type="Pfam" id="PF12802">
    <property type="entry name" value="MarR_2"/>
    <property type="match status" value="1"/>
</dbReference>
<evidence type="ECO:0000313" key="6">
    <source>
        <dbReference type="Proteomes" id="UP001336250"/>
    </source>
</evidence>
<dbReference type="InterPro" id="IPR036390">
    <property type="entry name" value="WH_DNA-bd_sf"/>
</dbReference>
<evidence type="ECO:0000256" key="1">
    <source>
        <dbReference type="ARBA" id="ARBA00023015"/>
    </source>
</evidence>
<organism evidence="5 6">
    <name type="scientific">Aquincola agrisoli</name>
    <dbReference type="NCBI Taxonomy" id="3119538"/>
    <lineage>
        <taxon>Bacteria</taxon>
        <taxon>Pseudomonadati</taxon>
        <taxon>Pseudomonadota</taxon>
        <taxon>Betaproteobacteria</taxon>
        <taxon>Burkholderiales</taxon>
        <taxon>Sphaerotilaceae</taxon>
        <taxon>Aquincola</taxon>
    </lineage>
</organism>
<dbReference type="SMART" id="SM00347">
    <property type="entry name" value="HTH_MARR"/>
    <property type="match status" value="1"/>
</dbReference>
<dbReference type="PANTHER" id="PTHR42756">
    <property type="entry name" value="TRANSCRIPTIONAL REGULATOR, MARR"/>
    <property type="match status" value="1"/>
</dbReference>
<dbReference type="PRINTS" id="PR00598">
    <property type="entry name" value="HTHMARR"/>
</dbReference>
<dbReference type="AlphaFoldDB" id="A0AAW9QA95"/>
<keyword evidence="3" id="KW-0804">Transcription</keyword>
<reference evidence="5 6" key="1">
    <citation type="submission" date="2024-02" db="EMBL/GenBank/DDBJ databases">
        <title>Genome sequence of Aquincola sp. MAHUQ-54.</title>
        <authorList>
            <person name="Huq M.A."/>
        </authorList>
    </citation>
    <scope>NUCLEOTIDE SEQUENCE [LARGE SCALE GENOMIC DNA]</scope>
    <source>
        <strain evidence="5 6">MAHUQ-54</strain>
    </source>
</reference>
<dbReference type="GO" id="GO:0003677">
    <property type="term" value="F:DNA binding"/>
    <property type="evidence" value="ECO:0007669"/>
    <property type="project" value="UniProtKB-KW"/>
</dbReference>
<sequence>MPATPSPDDDLLEPVISLFGGYRAWMQQALREQGIAASPLELRLLAIVAAGSGLTQQQLVLETGRDKAQVTRMVAHLVQSGLLQRQADPLDGRCWRLSLTEAGKAANRTMNRHRKRLAASLVAGFTEDERAQLAGLLGRMRTRLPTPR</sequence>
<dbReference type="SUPFAM" id="SSF46785">
    <property type="entry name" value="Winged helix' DNA-binding domain"/>
    <property type="match status" value="1"/>
</dbReference>
<evidence type="ECO:0000256" key="2">
    <source>
        <dbReference type="ARBA" id="ARBA00023125"/>
    </source>
</evidence>
<dbReference type="Gene3D" id="1.10.10.10">
    <property type="entry name" value="Winged helix-like DNA-binding domain superfamily/Winged helix DNA-binding domain"/>
    <property type="match status" value="1"/>
</dbReference>
<evidence type="ECO:0000313" key="5">
    <source>
        <dbReference type="EMBL" id="MEF7616903.1"/>
    </source>
</evidence>
<keyword evidence="2" id="KW-0238">DNA-binding</keyword>
<keyword evidence="6" id="KW-1185">Reference proteome</keyword>
<proteinExistence type="predicted"/>
<accession>A0AAW9QA95</accession>